<evidence type="ECO:0000313" key="2">
    <source>
        <dbReference type="EMBL" id="KAE9014403.1"/>
    </source>
</evidence>
<feature type="region of interest" description="Disordered" evidence="1">
    <location>
        <begin position="1"/>
        <end position="38"/>
    </location>
</feature>
<evidence type="ECO:0000256" key="1">
    <source>
        <dbReference type="SAM" id="MobiDB-lite"/>
    </source>
</evidence>
<dbReference type="Proteomes" id="UP000435112">
    <property type="component" value="Unassembled WGS sequence"/>
</dbReference>
<sequence>MATTTKKVTKSRRVKGRSKDATAASPGHDTSGSEETKD</sequence>
<dbReference type="AlphaFoldDB" id="A0A6A3LF09"/>
<gene>
    <name evidence="2" type="ORF">PR002_g14232</name>
</gene>
<evidence type="ECO:0000313" key="3">
    <source>
        <dbReference type="Proteomes" id="UP000435112"/>
    </source>
</evidence>
<dbReference type="EMBL" id="QXFU01000979">
    <property type="protein sequence ID" value="KAE9014403.1"/>
    <property type="molecule type" value="Genomic_DNA"/>
</dbReference>
<proteinExistence type="predicted"/>
<name>A0A6A3LF09_9STRA</name>
<reference evidence="2 3" key="1">
    <citation type="submission" date="2018-09" db="EMBL/GenBank/DDBJ databases">
        <title>Genomic investigation of the strawberry pathogen Phytophthora fragariae indicates pathogenicity is determined by transcriptional variation in three key races.</title>
        <authorList>
            <person name="Adams T.M."/>
            <person name="Armitage A.D."/>
            <person name="Sobczyk M.K."/>
            <person name="Bates H.J."/>
            <person name="Dunwell J.M."/>
            <person name="Nellist C.F."/>
            <person name="Harrison R.J."/>
        </authorList>
    </citation>
    <scope>NUCLEOTIDE SEQUENCE [LARGE SCALE GENOMIC DNA]</scope>
    <source>
        <strain evidence="2 3">SCRP324</strain>
    </source>
</reference>
<feature type="compositionally biased region" description="Basic residues" evidence="1">
    <location>
        <begin position="7"/>
        <end position="16"/>
    </location>
</feature>
<accession>A0A6A3LF09</accession>
<comment type="caution">
    <text evidence="2">The sequence shown here is derived from an EMBL/GenBank/DDBJ whole genome shotgun (WGS) entry which is preliminary data.</text>
</comment>
<organism evidence="2 3">
    <name type="scientific">Phytophthora rubi</name>
    <dbReference type="NCBI Taxonomy" id="129364"/>
    <lineage>
        <taxon>Eukaryota</taxon>
        <taxon>Sar</taxon>
        <taxon>Stramenopiles</taxon>
        <taxon>Oomycota</taxon>
        <taxon>Peronosporomycetes</taxon>
        <taxon>Peronosporales</taxon>
        <taxon>Peronosporaceae</taxon>
        <taxon>Phytophthora</taxon>
    </lineage>
</organism>
<protein>
    <submittedName>
        <fullName evidence="2">Uncharacterized protein</fullName>
    </submittedName>
</protein>